<name>A0A2G6MQM2_9BACT</name>
<sequence length="68" mass="7922">MRLKKNLREQTRKAVEKRRQKMGKRLSKAEKKNAKTMATVAAVYTTSSIIGYSISRNSYQLTRRALIY</sequence>
<dbReference type="Proteomes" id="UP000231203">
    <property type="component" value="Unassembled WGS sequence"/>
</dbReference>
<gene>
    <name evidence="2" type="ORF">CSA25_05910</name>
</gene>
<comment type="caution">
    <text evidence="2">The sequence shown here is derived from an EMBL/GenBank/DDBJ whole genome shotgun (WGS) entry which is preliminary data.</text>
</comment>
<organism evidence="2 3">
    <name type="scientific">Desulfobacter postgatei</name>
    <dbReference type="NCBI Taxonomy" id="2293"/>
    <lineage>
        <taxon>Bacteria</taxon>
        <taxon>Pseudomonadati</taxon>
        <taxon>Thermodesulfobacteriota</taxon>
        <taxon>Desulfobacteria</taxon>
        <taxon>Desulfobacterales</taxon>
        <taxon>Desulfobacteraceae</taxon>
        <taxon>Desulfobacter</taxon>
    </lineage>
</organism>
<evidence type="ECO:0000313" key="2">
    <source>
        <dbReference type="EMBL" id="PIE62270.1"/>
    </source>
</evidence>
<feature type="compositionally biased region" description="Basic and acidic residues" evidence="1">
    <location>
        <begin position="1"/>
        <end position="14"/>
    </location>
</feature>
<evidence type="ECO:0000256" key="1">
    <source>
        <dbReference type="SAM" id="MobiDB-lite"/>
    </source>
</evidence>
<proteinExistence type="predicted"/>
<dbReference type="AlphaFoldDB" id="A0A2G6MQM2"/>
<feature type="region of interest" description="Disordered" evidence="1">
    <location>
        <begin position="1"/>
        <end position="31"/>
    </location>
</feature>
<protein>
    <submittedName>
        <fullName evidence="2">Uncharacterized protein</fullName>
    </submittedName>
</protein>
<accession>A0A2G6MQM2</accession>
<dbReference type="EMBL" id="PDTI01000052">
    <property type="protein sequence ID" value="PIE62270.1"/>
    <property type="molecule type" value="Genomic_DNA"/>
</dbReference>
<evidence type="ECO:0000313" key="3">
    <source>
        <dbReference type="Proteomes" id="UP000231203"/>
    </source>
</evidence>
<reference evidence="2 3" key="1">
    <citation type="submission" date="2017-10" db="EMBL/GenBank/DDBJ databases">
        <title>Novel microbial diversity and functional potential in the marine mammal oral microbiome.</title>
        <authorList>
            <person name="Dudek N.K."/>
            <person name="Sun C.L."/>
            <person name="Burstein D."/>
            <person name="Kantor R.S."/>
            <person name="Aliaga Goltsman D.S."/>
            <person name="Bik E.M."/>
            <person name="Thomas B.C."/>
            <person name="Banfield J.F."/>
            <person name="Relman D.A."/>
        </authorList>
    </citation>
    <scope>NUCLEOTIDE SEQUENCE [LARGE SCALE GENOMIC DNA]</scope>
    <source>
        <strain evidence="2">DOLJORAL78_47_202</strain>
    </source>
</reference>
<feature type="compositionally biased region" description="Basic residues" evidence="1">
    <location>
        <begin position="15"/>
        <end position="26"/>
    </location>
</feature>